<feature type="domain" description="DUF6784" evidence="2">
    <location>
        <begin position="590"/>
        <end position="679"/>
    </location>
</feature>
<dbReference type="Proteomes" id="UP001238163">
    <property type="component" value="Unassembled WGS sequence"/>
</dbReference>
<feature type="transmembrane region" description="Helical" evidence="1">
    <location>
        <begin position="167"/>
        <end position="188"/>
    </location>
</feature>
<feature type="transmembrane region" description="Helical" evidence="1">
    <location>
        <begin position="511"/>
        <end position="530"/>
    </location>
</feature>
<feature type="transmembrane region" description="Helical" evidence="1">
    <location>
        <begin position="618"/>
        <end position="639"/>
    </location>
</feature>
<feature type="domain" description="DUF6785" evidence="3">
    <location>
        <begin position="2"/>
        <end position="533"/>
    </location>
</feature>
<evidence type="ECO:0000256" key="1">
    <source>
        <dbReference type="SAM" id="Phobius"/>
    </source>
</evidence>
<evidence type="ECO:0000313" key="5">
    <source>
        <dbReference type="Proteomes" id="UP001238163"/>
    </source>
</evidence>
<gene>
    <name evidence="4" type="ORF">J3R75_000338</name>
</gene>
<evidence type="ECO:0000259" key="3">
    <source>
        <dbReference type="Pfam" id="PF20581"/>
    </source>
</evidence>
<sequence>MTKRAMLLGLLAVLFICGTGYINDRVLNLESISNGHQLPILVIGILMLVVLAINPLLGRRRLRSAELALIVTLSACSCGIPGRALMEQFAQIVVMPYHWERITPGWQSKNMLEYFPAGSLVDPEPQDEVVNRFVTGSDKAVRPAESFHEWLGIKLRQVPWQQWRPPLFTWLPLIFLTTIAMACMGLVVHRQWADHEHLQYPIADFTNAILAQDEGKIYNQLFLNKRFWLGFAIVLAIRVNNGLYQWFPEEMIPVKMTHSLWPFAAKWPALHRNPWAYGLMRIEFFPLVTAFAFFLSSEISFTLGVSQILWACFCIPVVGLGISMNTDYEIGGWQGWHRAGSYTAFTIMLLYSGRHYYLGVLKEALFLSKLTLRRHAAAVSSAGRSAPGAATAMRILMISCLGLFLLTVRLGLTWPIAIGVIALMLMIFLVVARISAETGMFFIQPGWQPFGALMALFGGFAIGPTAIVISSLFCAVLCVDQCQALLPYFINGLKLGDRTRISPVAMTRAVLGTYLIGIIVAVFTVIIVSYDFGTPVQYHWSYQRLPTLPFRAAEPVLLQLKATGTLEASEALTGWQRLLAIQPSSTFLWAAGMGFIGVLLFSILRLRLRWWPLHPCMFLIWATYPITVMSHAILFGWLIKKLCVRFGGNRLVLQLKPLAVGVIAADIVGALIFMIAGAIFFFVTGDQPKSYRYFPR</sequence>
<dbReference type="InterPro" id="IPR046711">
    <property type="entry name" value="DUF6784"/>
</dbReference>
<feature type="transmembrane region" description="Helical" evidence="1">
    <location>
        <begin position="38"/>
        <end position="57"/>
    </location>
</feature>
<feature type="transmembrane region" description="Helical" evidence="1">
    <location>
        <begin position="301"/>
        <end position="322"/>
    </location>
</feature>
<feature type="transmembrane region" description="Helical" evidence="1">
    <location>
        <begin position="412"/>
        <end position="434"/>
    </location>
</feature>
<dbReference type="AlphaFoldDB" id="A0AAE3VDK1"/>
<keyword evidence="1" id="KW-0472">Membrane</keyword>
<keyword evidence="1" id="KW-1133">Transmembrane helix</keyword>
<evidence type="ECO:0000259" key="2">
    <source>
        <dbReference type="Pfam" id="PF20580"/>
    </source>
</evidence>
<proteinExistence type="predicted"/>
<dbReference type="Pfam" id="PF20580">
    <property type="entry name" value="DUF6784"/>
    <property type="match status" value="1"/>
</dbReference>
<name>A0AAE3VDK1_9BACT</name>
<accession>A0AAE3VDK1</accession>
<feature type="transmembrane region" description="Helical" evidence="1">
    <location>
        <begin position="659"/>
        <end position="683"/>
    </location>
</feature>
<feature type="transmembrane region" description="Helical" evidence="1">
    <location>
        <begin position="342"/>
        <end position="365"/>
    </location>
</feature>
<feature type="transmembrane region" description="Helical" evidence="1">
    <location>
        <begin position="386"/>
        <end position="406"/>
    </location>
</feature>
<dbReference type="InterPro" id="IPR046712">
    <property type="entry name" value="DUF6785"/>
</dbReference>
<keyword evidence="1" id="KW-0812">Transmembrane</keyword>
<dbReference type="EMBL" id="JAUSVL010000001">
    <property type="protein sequence ID" value="MDQ0288231.1"/>
    <property type="molecule type" value="Genomic_DNA"/>
</dbReference>
<evidence type="ECO:0000313" key="4">
    <source>
        <dbReference type="EMBL" id="MDQ0288231.1"/>
    </source>
</evidence>
<feature type="transmembrane region" description="Helical" evidence="1">
    <location>
        <begin position="587"/>
        <end position="606"/>
    </location>
</feature>
<feature type="transmembrane region" description="Helical" evidence="1">
    <location>
        <begin position="227"/>
        <end position="247"/>
    </location>
</feature>
<feature type="transmembrane region" description="Helical" evidence="1">
    <location>
        <begin position="446"/>
        <end position="463"/>
    </location>
</feature>
<reference evidence="4" key="1">
    <citation type="submission" date="2023-07" db="EMBL/GenBank/DDBJ databases">
        <title>Genomic Encyclopedia of Type Strains, Phase IV (KMG-IV): sequencing the most valuable type-strain genomes for metagenomic binning, comparative biology and taxonomic classification.</title>
        <authorList>
            <person name="Goeker M."/>
        </authorList>
    </citation>
    <scope>NUCLEOTIDE SEQUENCE</scope>
    <source>
        <strain evidence="4">DSM 24202</strain>
    </source>
</reference>
<dbReference type="Pfam" id="PF20581">
    <property type="entry name" value="DUF6785"/>
    <property type="match status" value="1"/>
</dbReference>
<comment type="caution">
    <text evidence="4">The sequence shown here is derived from an EMBL/GenBank/DDBJ whole genome shotgun (WGS) entry which is preliminary data.</text>
</comment>
<organism evidence="4 5">
    <name type="scientific">Oligosphaera ethanolica</name>
    <dbReference type="NCBI Taxonomy" id="760260"/>
    <lineage>
        <taxon>Bacteria</taxon>
        <taxon>Pseudomonadati</taxon>
        <taxon>Lentisphaerota</taxon>
        <taxon>Oligosphaeria</taxon>
        <taxon>Oligosphaerales</taxon>
        <taxon>Oligosphaeraceae</taxon>
        <taxon>Oligosphaera</taxon>
    </lineage>
</organism>
<dbReference type="RefSeq" id="WP_307259526.1">
    <property type="nucleotide sequence ID" value="NZ_JAUSVL010000001.1"/>
</dbReference>
<feature type="transmembrane region" description="Helical" evidence="1">
    <location>
        <begin position="64"/>
        <end position="86"/>
    </location>
</feature>
<keyword evidence="5" id="KW-1185">Reference proteome</keyword>
<protein>
    <submittedName>
        <fullName evidence="4">Uncharacterized protein</fullName>
    </submittedName>
</protein>